<evidence type="ECO:0000313" key="2">
    <source>
        <dbReference type="EMBL" id="MXO60580.1"/>
    </source>
</evidence>
<accession>A0A6I4SZD1</accession>
<evidence type="ECO:0000313" key="3">
    <source>
        <dbReference type="Proteomes" id="UP000433652"/>
    </source>
</evidence>
<comment type="caution">
    <text evidence="2">The sequence shown here is derived from an EMBL/GenBank/DDBJ whole genome shotgun (WGS) entry which is preliminary data.</text>
</comment>
<dbReference type="Proteomes" id="UP000433652">
    <property type="component" value="Unassembled WGS sequence"/>
</dbReference>
<proteinExistence type="predicted"/>
<protein>
    <submittedName>
        <fullName evidence="2">Uncharacterized protein</fullName>
    </submittedName>
</protein>
<dbReference type="RefSeq" id="WP_159796659.1">
    <property type="nucleotide sequence ID" value="NZ_WTYM01000052.1"/>
</dbReference>
<sequence length="112" mass="12037">MDVIGDSMFQAKLHRQDVGLPFDHADGKAGDLRPVRWSDLVAKLDAARDLRDALHGHDGASEASFDSSCARHIAALGDGKHDVNLDALANGKAPNGMTHAQIERGSDKVREK</sequence>
<name>A0A6I4SZD1_9SPHN</name>
<gene>
    <name evidence="2" type="ORF">GRI89_13625</name>
</gene>
<feature type="compositionally biased region" description="Basic and acidic residues" evidence="1">
    <location>
        <begin position="101"/>
        <end position="112"/>
    </location>
</feature>
<keyword evidence="3" id="KW-1185">Reference proteome</keyword>
<evidence type="ECO:0000256" key="1">
    <source>
        <dbReference type="SAM" id="MobiDB-lite"/>
    </source>
</evidence>
<dbReference type="EMBL" id="WTYM01000052">
    <property type="protein sequence ID" value="MXO60580.1"/>
    <property type="molecule type" value="Genomic_DNA"/>
</dbReference>
<reference evidence="2 3" key="1">
    <citation type="submission" date="2019-12" db="EMBL/GenBank/DDBJ databases">
        <title>Genomic-based taxomic classification of the family Erythrobacteraceae.</title>
        <authorList>
            <person name="Xu L."/>
        </authorList>
    </citation>
    <scope>NUCLEOTIDE SEQUENCE [LARGE SCALE GENOMIC DNA]</scope>
    <source>
        <strain evidence="2 3">MCCC 1K01500</strain>
    </source>
</reference>
<organism evidence="2 3">
    <name type="scientific">Croceibacterium salegens</name>
    <dbReference type="NCBI Taxonomy" id="1737568"/>
    <lineage>
        <taxon>Bacteria</taxon>
        <taxon>Pseudomonadati</taxon>
        <taxon>Pseudomonadota</taxon>
        <taxon>Alphaproteobacteria</taxon>
        <taxon>Sphingomonadales</taxon>
        <taxon>Erythrobacteraceae</taxon>
        <taxon>Croceibacterium</taxon>
    </lineage>
</organism>
<dbReference type="AlphaFoldDB" id="A0A6I4SZD1"/>
<dbReference type="OrthoDB" id="7410872at2"/>
<feature type="region of interest" description="Disordered" evidence="1">
    <location>
        <begin position="90"/>
        <end position="112"/>
    </location>
</feature>